<dbReference type="InterPro" id="IPR007739">
    <property type="entry name" value="RgpF"/>
</dbReference>
<dbReference type="Gene3D" id="3.40.50.2000">
    <property type="entry name" value="Glycogen Phosphorylase B"/>
    <property type="match status" value="1"/>
</dbReference>
<proteinExistence type="predicted"/>
<dbReference type="Proteomes" id="UP000315321">
    <property type="component" value="Unassembled WGS sequence"/>
</dbReference>
<dbReference type="Gene3D" id="3.40.50.11090">
    <property type="match status" value="1"/>
</dbReference>
<feature type="domain" description="WsaF N-terminal" evidence="1">
    <location>
        <begin position="412"/>
        <end position="567"/>
    </location>
</feature>
<dbReference type="Pfam" id="PF21374">
    <property type="entry name" value="WsaF_N"/>
    <property type="match status" value="1"/>
</dbReference>
<feature type="domain" description="WsaF C-terminal" evidence="2">
    <location>
        <begin position="606"/>
        <end position="737"/>
    </location>
</feature>
<dbReference type="Pfam" id="PF05045">
    <property type="entry name" value="RgpF"/>
    <property type="match status" value="1"/>
</dbReference>
<gene>
    <name evidence="3" type="ORF">FO470_02940</name>
</gene>
<reference evidence="3 4" key="1">
    <citation type="submission" date="2019-07" db="EMBL/GenBank/DDBJ databases">
        <authorList>
            <person name="Grouzdev D.S."/>
        </authorList>
    </citation>
    <scope>NUCLEOTIDE SEQUENCE [LARGE SCALE GENOMIC DNA]</scope>
    <source>
        <strain evidence="3 4">3C</strain>
    </source>
</reference>
<name>A0ABY3DUZ1_9HYPH</name>
<dbReference type="EMBL" id="VMBP01000001">
    <property type="protein sequence ID" value="TSJ64258.1"/>
    <property type="molecule type" value="Genomic_DNA"/>
</dbReference>
<comment type="caution">
    <text evidence="3">The sequence shown here is derived from an EMBL/GenBank/DDBJ whole genome shotgun (WGS) entry which is preliminary data.</text>
</comment>
<dbReference type="InterPro" id="IPR055050">
    <property type="entry name" value="WsaF_C"/>
</dbReference>
<evidence type="ECO:0000259" key="1">
    <source>
        <dbReference type="Pfam" id="PF21374"/>
    </source>
</evidence>
<protein>
    <recommendedName>
        <fullName evidence="5">Rhamnan synthesis protein F</fullName>
    </recommendedName>
</protein>
<dbReference type="Pfam" id="PF22772">
    <property type="entry name" value="WsaF_C"/>
    <property type="match status" value="1"/>
</dbReference>
<dbReference type="InterPro" id="IPR048510">
    <property type="entry name" value="WsaF_N"/>
</dbReference>
<keyword evidence="4" id="KW-1185">Reference proteome</keyword>
<evidence type="ECO:0000313" key="3">
    <source>
        <dbReference type="EMBL" id="TSJ64258.1"/>
    </source>
</evidence>
<evidence type="ECO:0008006" key="5">
    <source>
        <dbReference type="Google" id="ProtNLM"/>
    </source>
</evidence>
<sequence>MIHYIESGASEGRQPHPLFDTQFYEARYVDVRVSRVNPLQHYIENGAAELRWPNARFDPEFYIKQNPEARGNPLLHYIEQGSRYDLPTIRDDFRKAGHRDAIGAIVARTLPNDINPSVRIPFSGRHDIAFDKVAVIAHVFYPDVLDGMLGYISNIPQPMGLFVSTDTAEKRELILETIAKFDLFDEVDVRILPNRGRDIAPKLIGFRDVYERYPAFLHLHSKKSPHAGDVYAGWRDHLLEGLIGTREIALSNLSLLSETHVGAVYREHANFIKPVINWGYDFDLAKDLLKRVGVRLDAAHILEFPSGSMFWARSEAIRPLLDLGLDWDDFPPEEGQIDGTSAHAIERCMLYFVEAAGFQWRRTTLAATGKPVAARRFRSLLSSNDDLVPLAQTSIPETLRLMAVKTESKARRLNLLVPTLRPEHIFGGISTALKVFLELGAAGDVDLRILVTETSVEGELPISLRAFDVQKLGMETGGHQVVVDCSDRLYAELELSEQDVFVATAWWTAANAFRLLEKQKEFFESARKVIYLIQDYESNFYGWSGRFALAEATYQYGYDTVAVFNSEELANFFSQRYSFSSSYMLPYSPNEKIAAALAPVPREPIILFYSRPSATRNCFEIGLDGIALWARRNPTIAADWKLYCIGERFPEQLLPRLPEALITGKMPLEEYAGLLSRASVGVSLMLSPHPSYPPLEMAFAGVRTITNGYECKDLTQRSSLISSLDVVTAEHLADELERVVGKALSDLNKVTAIRTPIADLSSSAPRYAARDVLEAAFS</sequence>
<organism evidence="3 4">
    <name type="scientific">Ancylobacter moscoviensis</name>
    <dbReference type="NCBI Taxonomy" id="2597768"/>
    <lineage>
        <taxon>Bacteria</taxon>
        <taxon>Pseudomonadati</taxon>
        <taxon>Pseudomonadota</taxon>
        <taxon>Alphaproteobacteria</taxon>
        <taxon>Hyphomicrobiales</taxon>
        <taxon>Xanthobacteraceae</taxon>
        <taxon>Ancylobacter</taxon>
    </lineage>
</organism>
<dbReference type="SUPFAM" id="SSF53756">
    <property type="entry name" value="UDP-Glycosyltransferase/glycogen phosphorylase"/>
    <property type="match status" value="1"/>
</dbReference>
<evidence type="ECO:0000313" key="4">
    <source>
        <dbReference type="Proteomes" id="UP000315321"/>
    </source>
</evidence>
<accession>A0ABY3DUZ1</accession>
<evidence type="ECO:0000259" key="2">
    <source>
        <dbReference type="Pfam" id="PF22772"/>
    </source>
</evidence>